<dbReference type="CDD" id="cd07989">
    <property type="entry name" value="LPLAT_AGPAT-like"/>
    <property type="match status" value="1"/>
</dbReference>
<protein>
    <submittedName>
        <fullName evidence="7">1-acyl-sn-glycerol-3-phosphate acyltransferase</fullName>
    </submittedName>
</protein>
<evidence type="ECO:0000256" key="5">
    <source>
        <dbReference type="SAM" id="Phobius"/>
    </source>
</evidence>
<comment type="pathway">
    <text evidence="1">Lipid metabolism.</text>
</comment>
<evidence type="ECO:0000256" key="2">
    <source>
        <dbReference type="ARBA" id="ARBA00022679"/>
    </source>
</evidence>
<dbReference type="SUPFAM" id="SSF69593">
    <property type="entry name" value="Glycerol-3-phosphate (1)-acyltransferase"/>
    <property type="match status" value="1"/>
</dbReference>
<evidence type="ECO:0000313" key="8">
    <source>
        <dbReference type="Proteomes" id="UP000601990"/>
    </source>
</evidence>
<keyword evidence="2" id="KW-0808">Transferase</keyword>
<feature type="transmembrane region" description="Helical" evidence="5">
    <location>
        <begin position="20"/>
        <end position="41"/>
    </location>
</feature>
<dbReference type="PANTHER" id="PTHR10434:SF66">
    <property type="entry name" value="PHOSPHOLIPID_GLYCEROL ACYLTRANSFERASE DOMAIN-CONTAINING PROTEIN"/>
    <property type="match status" value="1"/>
</dbReference>
<reference evidence="7" key="1">
    <citation type="submission" date="2019-12" db="EMBL/GenBank/DDBJ databases">
        <title>Comparative genomics gives insights into the taxonomy of the Azoarcus-Aromatoleum group and reveals separate origins of nif in the plant-associated Azoarcus and non-plant-associated Aromatoleum sub-groups.</title>
        <authorList>
            <person name="Lafos M."/>
            <person name="Maluk M."/>
            <person name="Batista M."/>
            <person name="Junghare M."/>
            <person name="Carmona M."/>
            <person name="Faoro H."/>
            <person name="Cruz L.M."/>
            <person name="Battistoni F."/>
            <person name="De Souza E."/>
            <person name="Pedrosa F."/>
            <person name="Chen W.-M."/>
            <person name="Poole P.S."/>
            <person name="Dixon R.A."/>
            <person name="James E.K."/>
        </authorList>
    </citation>
    <scope>NUCLEOTIDE SEQUENCE</scope>
    <source>
        <strain evidence="7">U120</strain>
    </source>
</reference>
<proteinExistence type="predicted"/>
<comment type="caution">
    <text evidence="7">The sequence shown here is derived from an EMBL/GenBank/DDBJ whole genome shotgun (WGS) entry which is preliminary data.</text>
</comment>
<keyword evidence="5" id="KW-1133">Transmembrane helix</keyword>
<evidence type="ECO:0000259" key="6">
    <source>
        <dbReference type="SMART" id="SM00563"/>
    </source>
</evidence>
<dbReference type="SMART" id="SM00563">
    <property type="entry name" value="PlsC"/>
    <property type="match status" value="1"/>
</dbReference>
<evidence type="ECO:0000256" key="4">
    <source>
        <dbReference type="SAM" id="MobiDB-lite"/>
    </source>
</evidence>
<keyword evidence="5" id="KW-0472">Membrane</keyword>
<keyword evidence="8" id="KW-1185">Reference proteome</keyword>
<feature type="region of interest" description="Disordered" evidence="4">
    <location>
        <begin position="255"/>
        <end position="276"/>
    </location>
</feature>
<evidence type="ECO:0000256" key="3">
    <source>
        <dbReference type="ARBA" id="ARBA00023315"/>
    </source>
</evidence>
<evidence type="ECO:0000313" key="7">
    <source>
        <dbReference type="EMBL" id="NMF94961.1"/>
    </source>
</evidence>
<dbReference type="Proteomes" id="UP000601990">
    <property type="component" value="Unassembled WGS sequence"/>
</dbReference>
<gene>
    <name evidence="7" type="ORF">GO608_16735</name>
</gene>
<dbReference type="PANTHER" id="PTHR10434">
    <property type="entry name" value="1-ACYL-SN-GLYCEROL-3-PHOSPHATE ACYLTRANSFERASE"/>
    <property type="match status" value="1"/>
</dbReference>
<evidence type="ECO:0000256" key="1">
    <source>
        <dbReference type="ARBA" id="ARBA00005189"/>
    </source>
</evidence>
<keyword evidence="5" id="KW-0812">Transmembrane</keyword>
<feature type="domain" description="Phospholipid/glycerol acyltransferase" evidence="6">
    <location>
        <begin position="91"/>
        <end position="199"/>
    </location>
</feature>
<dbReference type="Pfam" id="PF01553">
    <property type="entry name" value="Acyltransferase"/>
    <property type="match status" value="1"/>
</dbReference>
<dbReference type="EMBL" id="WTVH01000042">
    <property type="protein sequence ID" value="NMF94961.1"/>
    <property type="molecule type" value="Genomic_DNA"/>
</dbReference>
<organism evidence="7 8">
    <name type="scientific">Aromatoleum buckelii</name>
    <dbReference type="NCBI Taxonomy" id="200254"/>
    <lineage>
        <taxon>Bacteria</taxon>
        <taxon>Pseudomonadati</taxon>
        <taxon>Pseudomonadota</taxon>
        <taxon>Betaproteobacteria</taxon>
        <taxon>Rhodocyclales</taxon>
        <taxon>Rhodocyclaceae</taxon>
        <taxon>Aromatoleum</taxon>
    </lineage>
</organism>
<dbReference type="GO" id="GO:0016746">
    <property type="term" value="F:acyltransferase activity"/>
    <property type="evidence" value="ECO:0007669"/>
    <property type="project" value="UniProtKB-KW"/>
</dbReference>
<dbReference type="InterPro" id="IPR002123">
    <property type="entry name" value="Plipid/glycerol_acylTrfase"/>
</dbReference>
<name>A0ABX1N6P5_9RHOO</name>
<sequence length="276" mass="30977">MSEPAIRRSWLRVAHETVLLHLGLFYLGTVCLLWTPFAMALQPLLPGSLGRQLGRRVISWNFHGYLRFLTLIGACRFDLRELDALRGQGPLILAPNHPCLLDAVMVISRLPDVACIMKAGLMDNVFLGAGARLARYIRNDSPLRMVMRATEDLAAGSHLLVFPEGTRTTRLPMNPLMSSVGLIARRAKVPVQTIFIETASPYLCKGWPLFRRPEMPVTYHVRLGKRFEPARNVQEFMRELEHYFASELQHATLPDFPASAASPRRHDDAAASAERG</sequence>
<accession>A0ABX1N6P5</accession>
<dbReference type="RefSeq" id="WP_169200175.1">
    <property type="nucleotide sequence ID" value="NZ_WTVH02000010.1"/>
</dbReference>
<keyword evidence="3 7" id="KW-0012">Acyltransferase</keyword>
<feature type="compositionally biased region" description="Basic and acidic residues" evidence="4">
    <location>
        <begin position="264"/>
        <end position="276"/>
    </location>
</feature>